<accession>A0AAD7I4C9</accession>
<gene>
    <name evidence="1" type="ORF">DFH07DRAFT_988068</name>
</gene>
<keyword evidence="2" id="KW-1185">Reference proteome</keyword>
<dbReference type="Proteomes" id="UP001215280">
    <property type="component" value="Unassembled WGS sequence"/>
</dbReference>
<protein>
    <submittedName>
        <fullName evidence="1">Uncharacterized protein</fullName>
    </submittedName>
</protein>
<reference evidence="1" key="1">
    <citation type="submission" date="2023-03" db="EMBL/GenBank/DDBJ databases">
        <title>Massive genome expansion in bonnet fungi (Mycena s.s.) driven by repeated elements and novel gene families across ecological guilds.</title>
        <authorList>
            <consortium name="Lawrence Berkeley National Laboratory"/>
            <person name="Harder C.B."/>
            <person name="Miyauchi S."/>
            <person name="Viragh M."/>
            <person name="Kuo A."/>
            <person name="Thoen E."/>
            <person name="Andreopoulos B."/>
            <person name="Lu D."/>
            <person name="Skrede I."/>
            <person name="Drula E."/>
            <person name="Henrissat B."/>
            <person name="Morin E."/>
            <person name="Kohler A."/>
            <person name="Barry K."/>
            <person name="LaButti K."/>
            <person name="Morin E."/>
            <person name="Salamov A."/>
            <person name="Lipzen A."/>
            <person name="Mereny Z."/>
            <person name="Hegedus B."/>
            <person name="Baldrian P."/>
            <person name="Stursova M."/>
            <person name="Weitz H."/>
            <person name="Taylor A."/>
            <person name="Grigoriev I.V."/>
            <person name="Nagy L.G."/>
            <person name="Martin F."/>
            <person name="Kauserud H."/>
        </authorList>
    </citation>
    <scope>NUCLEOTIDE SEQUENCE</scope>
    <source>
        <strain evidence="1">CBHHK188m</strain>
    </source>
</reference>
<comment type="caution">
    <text evidence="1">The sequence shown here is derived from an EMBL/GenBank/DDBJ whole genome shotgun (WGS) entry which is preliminary data.</text>
</comment>
<name>A0AAD7I4C9_9AGAR</name>
<dbReference type="AlphaFoldDB" id="A0AAD7I4C9"/>
<dbReference type="EMBL" id="JARJLG010000159">
    <property type="protein sequence ID" value="KAJ7734788.1"/>
    <property type="molecule type" value="Genomic_DNA"/>
</dbReference>
<sequence length="284" mass="30602">MEDPSQSPDRRQPAAPTTVVQLPRTLERQWPSSDLAARVTLDALAPDLAALPLPFIRMQLVLCARQMLAGLQALALPSTISHRHLRSTLTVPMPREQGGLQPLYPTHVLAVSPPSTNAPSPDAPVALIPMHGVVLAANCTAPLLLLAPTVTDPASAPGTLVLPVCPVTLPSLHAFLIVRAFMYTHRVDALLNALLPLPVRLTHAAVHAALASAEDRVRIAAHLTGAHPGIRHLLLYAGRVRELWHTVCWLGMDHGRLWDAINLAWELVILALNLAAGTHEREQG</sequence>
<proteinExistence type="predicted"/>
<evidence type="ECO:0000313" key="1">
    <source>
        <dbReference type="EMBL" id="KAJ7734788.1"/>
    </source>
</evidence>
<organism evidence="1 2">
    <name type="scientific">Mycena maculata</name>
    <dbReference type="NCBI Taxonomy" id="230809"/>
    <lineage>
        <taxon>Eukaryota</taxon>
        <taxon>Fungi</taxon>
        <taxon>Dikarya</taxon>
        <taxon>Basidiomycota</taxon>
        <taxon>Agaricomycotina</taxon>
        <taxon>Agaricomycetes</taxon>
        <taxon>Agaricomycetidae</taxon>
        <taxon>Agaricales</taxon>
        <taxon>Marasmiineae</taxon>
        <taxon>Mycenaceae</taxon>
        <taxon>Mycena</taxon>
    </lineage>
</organism>
<evidence type="ECO:0000313" key="2">
    <source>
        <dbReference type="Proteomes" id="UP001215280"/>
    </source>
</evidence>